<dbReference type="AlphaFoldDB" id="T0YRX0"/>
<proteinExistence type="predicted"/>
<dbReference type="EMBL" id="AUZY01011132">
    <property type="protein sequence ID" value="EQD35903.1"/>
    <property type="molecule type" value="Genomic_DNA"/>
</dbReference>
<dbReference type="SUPFAM" id="SSF81301">
    <property type="entry name" value="Nucleotidyltransferase"/>
    <property type="match status" value="1"/>
</dbReference>
<comment type="caution">
    <text evidence="1">The sequence shown here is derived from an EMBL/GenBank/DDBJ whole genome shotgun (WGS) entry which is preliminary data.</text>
</comment>
<gene>
    <name evidence="1" type="ORF">B1B_16709</name>
</gene>
<accession>T0YRX0</accession>
<sequence length="186" mass="21805">MVMKTAVHHREIPGKKKYVFRNSSPIYKEAFLEEKRRLSKSVRNADAAIEHVGSTAVPGLGGKNVLDILVGLKRGNRKKMKERLETLGYDFMPGDGSSRRLFFIRDIRYKSRQMRIHLHLVKFGGSEWRQKTLFRDYLIKHKALVREYEAVKKKAVKMAKGDKQVYMKVKDRFIRQVTRDALKARR</sequence>
<dbReference type="Pfam" id="PF04229">
    <property type="entry name" value="GrpB"/>
    <property type="match status" value="1"/>
</dbReference>
<dbReference type="Gene3D" id="3.30.460.10">
    <property type="entry name" value="Beta Polymerase, domain 2"/>
    <property type="match status" value="1"/>
</dbReference>
<reference evidence="1" key="2">
    <citation type="journal article" date="2014" name="ISME J.">
        <title>Microbial stratification in low pH oxic and suboxic macroscopic growths along an acid mine drainage.</title>
        <authorList>
            <person name="Mendez-Garcia C."/>
            <person name="Mesa V."/>
            <person name="Sprenger R.R."/>
            <person name="Richter M."/>
            <person name="Diez M.S."/>
            <person name="Solano J."/>
            <person name="Bargiela R."/>
            <person name="Golyshina O.V."/>
            <person name="Manteca A."/>
            <person name="Ramos J.L."/>
            <person name="Gallego J.R."/>
            <person name="Llorente I."/>
            <person name="Martins Dos Santos V.A."/>
            <person name="Jensen O.N."/>
            <person name="Pelaez A.I."/>
            <person name="Sanchez J."/>
            <person name="Ferrer M."/>
        </authorList>
    </citation>
    <scope>NUCLEOTIDE SEQUENCE</scope>
</reference>
<dbReference type="PANTHER" id="PTHR34822:SF1">
    <property type="entry name" value="GRPB FAMILY PROTEIN"/>
    <property type="match status" value="1"/>
</dbReference>
<dbReference type="InterPro" id="IPR007344">
    <property type="entry name" value="GrpB/CoaE"/>
</dbReference>
<protein>
    <submittedName>
        <fullName evidence="1">Protein belonging to Uncharacterized protein family UPF0157</fullName>
    </submittedName>
</protein>
<organism evidence="1">
    <name type="scientific">mine drainage metagenome</name>
    <dbReference type="NCBI Taxonomy" id="410659"/>
    <lineage>
        <taxon>unclassified sequences</taxon>
        <taxon>metagenomes</taxon>
        <taxon>ecological metagenomes</taxon>
    </lineage>
</organism>
<name>T0YRX0_9ZZZZ</name>
<dbReference type="PANTHER" id="PTHR34822">
    <property type="entry name" value="GRPB DOMAIN PROTEIN (AFU_ORTHOLOGUE AFUA_1G01530)"/>
    <property type="match status" value="1"/>
</dbReference>
<evidence type="ECO:0000313" key="1">
    <source>
        <dbReference type="EMBL" id="EQD35903.1"/>
    </source>
</evidence>
<reference evidence="1" key="1">
    <citation type="submission" date="2013-08" db="EMBL/GenBank/DDBJ databases">
        <authorList>
            <person name="Mendez C."/>
            <person name="Richter M."/>
            <person name="Ferrer M."/>
            <person name="Sanchez J."/>
        </authorList>
    </citation>
    <scope>NUCLEOTIDE SEQUENCE</scope>
</reference>
<dbReference type="InterPro" id="IPR043519">
    <property type="entry name" value="NT_sf"/>
</dbReference>